<dbReference type="AlphaFoldDB" id="A0A8T3CLH4"/>
<dbReference type="InterPro" id="IPR038899">
    <property type="entry name" value="METTL22"/>
</dbReference>
<dbReference type="Gene3D" id="3.40.50.150">
    <property type="entry name" value="Vaccinia Virus protein VP39"/>
    <property type="match status" value="1"/>
</dbReference>
<dbReference type="OrthoDB" id="46564at2759"/>
<dbReference type="Proteomes" id="UP000829720">
    <property type="component" value="Unassembled WGS sequence"/>
</dbReference>
<accession>A0A8T3CLH4</accession>
<comment type="caution">
    <text evidence="4">The sequence shown here is derived from an EMBL/GenBank/DDBJ whole genome shotgun (WGS) entry which is preliminary data.</text>
</comment>
<name>A0A8T3CLH4_9TELE</name>
<dbReference type="PANTHER" id="PTHR23108:SF0">
    <property type="entry name" value="METHYLTRANSFERASE-LIKE PROTEIN 22"/>
    <property type="match status" value="1"/>
</dbReference>
<keyword evidence="1" id="KW-0808">Transferase</keyword>
<sequence length="404" mass="45068">MSTRRGVPSRDGPAGPDMDQVIFRSDTVLSEIHLLLPNTRHLMTRLNDVGQPVFVSRYKILKDFEESKPGDSAASATNADEKEEEAVGRGGGGEEEERESREECRSECGVSVDEDGDLDVVRRPRDSAPLERGVEGRDMICPIILTQGDGAPSEGEEDPGEEEECCGDVIRIEHTMATPLEDVGKQVWRGAFLLADFILSQPMLFRGATVLELGAGTGITSVVAATLAKTVYCTDVGQDLLSMCERNVTLNRHLLDSAGGQVKVRSLDWLGDDFSTETGAEFSWTEEEVADLHDNTTLLIGADVCYDEELTNGMFRTLYRITSNLRHPSAVYISIEKRLNFTLRHMDISCEAYDHFRRCLDDLRDMDDGKTKFTVEPVPAQFPQRFHYERIEQLELWKITASPL</sequence>
<keyword evidence="5" id="KW-1185">Reference proteome</keyword>
<dbReference type="InterPro" id="IPR019410">
    <property type="entry name" value="Methyltransf_16"/>
</dbReference>
<keyword evidence="2" id="KW-0949">S-adenosyl-L-methionine</keyword>
<dbReference type="SUPFAM" id="SSF53335">
    <property type="entry name" value="S-adenosyl-L-methionine-dependent methyltransferases"/>
    <property type="match status" value="1"/>
</dbReference>
<dbReference type="PANTHER" id="PTHR23108">
    <property type="entry name" value="METHYLTRANSFERASE-RELATED"/>
    <property type="match status" value="1"/>
</dbReference>
<gene>
    <name evidence="4" type="ORF">AGOR_G00221720</name>
</gene>
<keyword evidence="1" id="KW-0489">Methyltransferase</keyword>
<evidence type="ECO:0008006" key="6">
    <source>
        <dbReference type="Google" id="ProtNLM"/>
    </source>
</evidence>
<protein>
    <recommendedName>
        <fullName evidence="6">Methyltransferase-like protein 22</fullName>
    </recommendedName>
</protein>
<evidence type="ECO:0000256" key="3">
    <source>
        <dbReference type="SAM" id="MobiDB-lite"/>
    </source>
</evidence>
<evidence type="ECO:0000313" key="4">
    <source>
        <dbReference type="EMBL" id="KAI1883984.1"/>
    </source>
</evidence>
<evidence type="ECO:0000256" key="2">
    <source>
        <dbReference type="ARBA" id="ARBA00022691"/>
    </source>
</evidence>
<reference evidence="4" key="1">
    <citation type="submission" date="2021-01" db="EMBL/GenBank/DDBJ databases">
        <authorList>
            <person name="Zahm M."/>
            <person name="Roques C."/>
            <person name="Cabau C."/>
            <person name="Klopp C."/>
            <person name="Donnadieu C."/>
            <person name="Jouanno E."/>
            <person name="Lampietro C."/>
            <person name="Louis A."/>
            <person name="Herpin A."/>
            <person name="Echchiki A."/>
            <person name="Berthelot C."/>
            <person name="Parey E."/>
            <person name="Roest-Crollius H."/>
            <person name="Braasch I."/>
            <person name="Postlethwait J."/>
            <person name="Bobe J."/>
            <person name="Montfort J."/>
            <person name="Bouchez O."/>
            <person name="Begum T."/>
            <person name="Mejri S."/>
            <person name="Adams A."/>
            <person name="Chen W.-J."/>
            <person name="Guiguen Y."/>
        </authorList>
    </citation>
    <scope>NUCLEOTIDE SEQUENCE</scope>
    <source>
        <tissue evidence="4">Blood</tissue>
    </source>
</reference>
<dbReference type="GO" id="GO:0008276">
    <property type="term" value="F:protein methyltransferase activity"/>
    <property type="evidence" value="ECO:0007669"/>
    <property type="project" value="InterPro"/>
</dbReference>
<evidence type="ECO:0000313" key="5">
    <source>
        <dbReference type="Proteomes" id="UP000829720"/>
    </source>
</evidence>
<dbReference type="Pfam" id="PF10294">
    <property type="entry name" value="Methyltransf_16"/>
    <property type="match status" value="1"/>
</dbReference>
<feature type="region of interest" description="Disordered" evidence="3">
    <location>
        <begin position="67"/>
        <end position="110"/>
    </location>
</feature>
<dbReference type="InterPro" id="IPR029063">
    <property type="entry name" value="SAM-dependent_MTases_sf"/>
</dbReference>
<dbReference type="EMBL" id="JAERUA010000022">
    <property type="protein sequence ID" value="KAI1883984.1"/>
    <property type="molecule type" value="Genomic_DNA"/>
</dbReference>
<dbReference type="GO" id="GO:0032259">
    <property type="term" value="P:methylation"/>
    <property type="evidence" value="ECO:0007669"/>
    <property type="project" value="UniProtKB-KW"/>
</dbReference>
<evidence type="ECO:0000256" key="1">
    <source>
        <dbReference type="ARBA" id="ARBA00022603"/>
    </source>
</evidence>
<proteinExistence type="predicted"/>
<organism evidence="4 5">
    <name type="scientific">Albula goreensis</name>
    <dbReference type="NCBI Taxonomy" id="1534307"/>
    <lineage>
        <taxon>Eukaryota</taxon>
        <taxon>Metazoa</taxon>
        <taxon>Chordata</taxon>
        <taxon>Craniata</taxon>
        <taxon>Vertebrata</taxon>
        <taxon>Euteleostomi</taxon>
        <taxon>Actinopterygii</taxon>
        <taxon>Neopterygii</taxon>
        <taxon>Teleostei</taxon>
        <taxon>Albuliformes</taxon>
        <taxon>Albulidae</taxon>
        <taxon>Albula</taxon>
    </lineage>
</organism>
<dbReference type="GO" id="GO:0005634">
    <property type="term" value="C:nucleus"/>
    <property type="evidence" value="ECO:0007669"/>
    <property type="project" value="TreeGrafter"/>
</dbReference>
<dbReference type="CDD" id="cd02440">
    <property type="entry name" value="AdoMet_MTases"/>
    <property type="match status" value="1"/>
</dbReference>